<keyword evidence="2" id="KW-1133">Transmembrane helix</keyword>
<dbReference type="VEuPathDB" id="TrichDB:TRFO_00857"/>
<evidence type="ECO:0008006" key="5">
    <source>
        <dbReference type="Google" id="ProtNLM"/>
    </source>
</evidence>
<evidence type="ECO:0000313" key="3">
    <source>
        <dbReference type="EMBL" id="OHT17600.1"/>
    </source>
</evidence>
<name>A0A1J4L3E5_9EUKA</name>
<evidence type="ECO:0000256" key="1">
    <source>
        <dbReference type="SAM" id="MobiDB-lite"/>
    </source>
</evidence>
<dbReference type="Proteomes" id="UP000179807">
    <property type="component" value="Unassembled WGS sequence"/>
</dbReference>
<gene>
    <name evidence="3" type="ORF">TRFO_00857</name>
</gene>
<dbReference type="GeneID" id="94824459"/>
<dbReference type="EMBL" id="MLAK01000001">
    <property type="protein sequence ID" value="OHT17600.1"/>
    <property type="molecule type" value="Genomic_DNA"/>
</dbReference>
<organism evidence="3 4">
    <name type="scientific">Tritrichomonas foetus</name>
    <dbReference type="NCBI Taxonomy" id="1144522"/>
    <lineage>
        <taxon>Eukaryota</taxon>
        <taxon>Metamonada</taxon>
        <taxon>Parabasalia</taxon>
        <taxon>Tritrichomonadida</taxon>
        <taxon>Tritrichomonadidae</taxon>
        <taxon>Tritrichomonas</taxon>
    </lineage>
</organism>
<dbReference type="Gene3D" id="1.25.40.10">
    <property type="entry name" value="Tetratricopeptide repeat domain"/>
    <property type="match status" value="1"/>
</dbReference>
<feature type="region of interest" description="Disordered" evidence="1">
    <location>
        <begin position="295"/>
        <end position="326"/>
    </location>
</feature>
<evidence type="ECO:0000256" key="2">
    <source>
        <dbReference type="SAM" id="Phobius"/>
    </source>
</evidence>
<keyword evidence="2" id="KW-0472">Membrane</keyword>
<reference evidence="3" key="1">
    <citation type="submission" date="2016-10" db="EMBL/GenBank/DDBJ databases">
        <authorList>
            <person name="Benchimol M."/>
            <person name="Almeida L.G."/>
            <person name="Vasconcelos A.T."/>
            <person name="Perreira-Neves A."/>
            <person name="Rosa I.A."/>
            <person name="Tasca T."/>
            <person name="Bogo M.R."/>
            <person name="de Souza W."/>
        </authorList>
    </citation>
    <scope>NUCLEOTIDE SEQUENCE [LARGE SCALE GENOMIC DNA]</scope>
    <source>
        <strain evidence="3">K</strain>
    </source>
</reference>
<sequence>MAEQKRINPRYLESYTYEIDRPESNDHFKVLIKIPADLKQADLKIQFNKKKSCVLAGIKDEIPFLCGKCFSVVSDFKYQFQPGLITLTFFKNSDEQWPLIIRDAISSKQNVDPFSALQLSVFLYTSGNPDDGSKLLLYAVSCMYPPAIIQYAKNLLDNGLSADSVVPLLMNCVDEYKFSVAGIVIAQLSLIGQVSHDTAFTFLKKAADLNDPQAKLLLGCFLSPLEEPHGRFENAEEAYKLLSEIQELPNAKFGLARLIHEGIGCQKDEEKALELLESAKKEIPDLPTFEELEKEKMQEKQPKKVENQKTETKKVEKTEKENKQEKKTGVFTKLAIAGTTAVFVAAAGLAVFNRLRKRK</sequence>
<protein>
    <recommendedName>
        <fullName evidence="5">CS domain-containing protein</fullName>
    </recommendedName>
</protein>
<dbReference type="AlphaFoldDB" id="A0A1J4L3E5"/>
<evidence type="ECO:0000313" key="4">
    <source>
        <dbReference type="Proteomes" id="UP000179807"/>
    </source>
</evidence>
<dbReference type="RefSeq" id="XP_068370736.1">
    <property type="nucleotide sequence ID" value="XM_068489755.1"/>
</dbReference>
<feature type="transmembrane region" description="Helical" evidence="2">
    <location>
        <begin position="330"/>
        <end position="352"/>
    </location>
</feature>
<proteinExistence type="predicted"/>
<dbReference type="OrthoDB" id="10614501at2759"/>
<dbReference type="SUPFAM" id="SSF81901">
    <property type="entry name" value="HCP-like"/>
    <property type="match status" value="1"/>
</dbReference>
<accession>A0A1J4L3E5</accession>
<comment type="caution">
    <text evidence="3">The sequence shown here is derived from an EMBL/GenBank/DDBJ whole genome shotgun (WGS) entry which is preliminary data.</text>
</comment>
<keyword evidence="4" id="KW-1185">Reference proteome</keyword>
<dbReference type="InterPro" id="IPR011990">
    <property type="entry name" value="TPR-like_helical_dom_sf"/>
</dbReference>
<keyword evidence="2" id="KW-0812">Transmembrane</keyword>